<dbReference type="OrthoDB" id="9256291at2"/>
<protein>
    <submittedName>
        <fullName evidence="3">Uncharacterized protein</fullName>
    </submittedName>
</protein>
<evidence type="ECO:0000256" key="1">
    <source>
        <dbReference type="SAM" id="MobiDB-lite"/>
    </source>
</evidence>
<reference evidence="3 4" key="1">
    <citation type="submission" date="2019-02" db="EMBL/GenBank/DDBJ databases">
        <title>Hansschlegelia quercus sp. nov., a novel methylotrophic bacterium from buds of oak (Quercus robur L.).</title>
        <authorList>
            <person name="Agafonova N.V."/>
            <person name="Kaparullina E.N."/>
            <person name="Grouzdev D.S."/>
            <person name="Doronina N.V."/>
        </authorList>
    </citation>
    <scope>NUCLEOTIDE SEQUENCE [LARGE SCALE GENOMIC DNA]</scope>
    <source>
        <strain evidence="3 4">Dub</strain>
    </source>
</reference>
<feature type="region of interest" description="Disordered" evidence="1">
    <location>
        <begin position="71"/>
        <end position="97"/>
    </location>
</feature>
<evidence type="ECO:0000313" key="3">
    <source>
        <dbReference type="EMBL" id="TBN48351.1"/>
    </source>
</evidence>
<proteinExistence type="predicted"/>
<keyword evidence="2" id="KW-0812">Transmembrane</keyword>
<feature type="transmembrane region" description="Helical" evidence="2">
    <location>
        <begin position="20"/>
        <end position="39"/>
    </location>
</feature>
<dbReference type="AlphaFoldDB" id="A0A4Q9GBH0"/>
<name>A0A4Q9GBH0_9HYPH</name>
<dbReference type="RefSeq" id="WP_131004356.1">
    <property type="nucleotide sequence ID" value="NZ_JBHSZR010000011.1"/>
</dbReference>
<evidence type="ECO:0000256" key="2">
    <source>
        <dbReference type="SAM" id="Phobius"/>
    </source>
</evidence>
<comment type="caution">
    <text evidence="3">The sequence shown here is derived from an EMBL/GenBank/DDBJ whole genome shotgun (WGS) entry which is preliminary data.</text>
</comment>
<dbReference type="Proteomes" id="UP000291613">
    <property type="component" value="Unassembled WGS sequence"/>
</dbReference>
<keyword evidence="2" id="KW-1133">Transmembrane helix</keyword>
<keyword evidence="2" id="KW-0472">Membrane</keyword>
<keyword evidence="4" id="KW-1185">Reference proteome</keyword>
<dbReference type="EMBL" id="SIUB01000008">
    <property type="protein sequence ID" value="TBN48351.1"/>
    <property type="molecule type" value="Genomic_DNA"/>
</dbReference>
<organism evidence="3 4">
    <name type="scientific">Hansschlegelia quercus</name>
    <dbReference type="NCBI Taxonomy" id="2528245"/>
    <lineage>
        <taxon>Bacteria</taxon>
        <taxon>Pseudomonadati</taxon>
        <taxon>Pseudomonadota</taxon>
        <taxon>Alphaproteobacteria</taxon>
        <taxon>Hyphomicrobiales</taxon>
        <taxon>Methylopilaceae</taxon>
        <taxon>Hansschlegelia</taxon>
    </lineage>
</organism>
<feature type="compositionally biased region" description="Polar residues" evidence="1">
    <location>
        <begin position="88"/>
        <end position="97"/>
    </location>
</feature>
<accession>A0A4Q9GBH0</accession>
<feature type="compositionally biased region" description="Basic and acidic residues" evidence="1">
    <location>
        <begin position="71"/>
        <end position="82"/>
    </location>
</feature>
<gene>
    <name evidence="3" type="ORF">EYR15_14875</name>
</gene>
<evidence type="ECO:0000313" key="4">
    <source>
        <dbReference type="Proteomes" id="UP000291613"/>
    </source>
</evidence>
<sequence>MLGGCCKTPRPVSLQKVCGAIRLSAALLFALVIALPSVAEAGQRRRVYREPAYDQPQYRSEAERRAGIWRRNGERVEGRDDTPYGPRYQTQEQEQQSMYDFSLGRRGNIKEYWWR</sequence>